<keyword evidence="5" id="KW-0460">Magnesium</keyword>
<evidence type="ECO:0000256" key="5">
    <source>
        <dbReference type="HAMAP-Rule" id="MF_02131"/>
    </source>
</evidence>
<feature type="domain" description="6-hydroxymethylpterin diphosphokinase MptE-like" evidence="6">
    <location>
        <begin position="47"/>
        <end position="185"/>
    </location>
</feature>
<dbReference type="GeneID" id="1477177"/>
<evidence type="ECO:0000256" key="1">
    <source>
        <dbReference type="ARBA" id="ARBA00022679"/>
    </source>
</evidence>
<dbReference type="EC" id="2.7.6.3" evidence="5"/>
<dbReference type="GO" id="GO:0009229">
    <property type="term" value="P:thiamine diphosphate biosynthetic process"/>
    <property type="evidence" value="ECO:0007669"/>
    <property type="project" value="InterPro"/>
</dbReference>
<dbReference type="InterPro" id="IPR036759">
    <property type="entry name" value="TPK_catalytic_sf"/>
</dbReference>
<dbReference type="PANTHER" id="PTHR39648:SF1">
    <property type="entry name" value="6-HYDROXYMETHYL-7,8-DIHYDROPTERIN PYROPHOSPHOKINASE"/>
    <property type="match status" value="1"/>
</dbReference>
<keyword evidence="1 5" id="KW-0808">Transferase</keyword>
<dbReference type="GO" id="GO:0003848">
    <property type="term" value="F:2-amino-4-hydroxy-6-hydroxymethyldihydropteridine diphosphokinase activity"/>
    <property type="evidence" value="ECO:0007669"/>
    <property type="project" value="UniProtKB-UniRule"/>
</dbReference>
<comment type="cofactor">
    <cofactor evidence="5">
        <name>Mg(2+)</name>
        <dbReference type="ChEBI" id="CHEBI:18420"/>
    </cofactor>
</comment>
<comment type="catalytic activity">
    <reaction evidence="5">
        <text>6-hydroxymethyl-7,8-dihydropterin + ATP = (7,8-dihydropterin-6-yl)methyl diphosphate + AMP + H(+)</text>
        <dbReference type="Rhea" id="RHEA:11412"/>
        <dbReference type="ChEBI" id="CHEBI:15378"/>
        <dbReference type="ChEBI" id="CHEBI:30616"/>
        <dbReference type="ChEBI" id="CHEBI:44841"/>
        <dbReference type="ChEBI" id="CHEBI:72950"/>
        <dbReference type="ChEBI" id="CHEBI:456215"/>
        <dbReference type="EC" id="2.7.6.3"/>
    </reaction>
</comment>
<proteinExistence type="inferred from homology"/>
<keyword evidence="3 5" id="KW-0418">Kinase</keyword>
<dbReference type="EMBL" id="DUJS01000001">
    <property type="protein sequence ID" value="HII69708.1"/>
    <property type="molecule type" value="Genomic_DNA"/>
</dbReference>
<dbReference type="SUPFAM" id="SSF63999">
    <property type="entry name" value="Thiamin pyrophosphokinase, catalytic domain"/>
    <property type="match status" value="1"/>
</dbReference>
<dbReference type="Proteomes" id="UP000619545">
    <property type="component" value="Unassembled WGS sequence"/>
</dbReference>
<keyword evidence="2 5" id="KW-0547">Nucleotide-binding</keyword>
<dbReference type="Gene3D" id="3.40.50.10240">
    <property type="entry name" value="Thiamin pyrophosphokinase, catalytic domain"/>
    <property type="match status" value="1"/>
</dbReference>
<dbReference type="RefSeq" id="WP_011019444.1">
    <property type="nucleotide sequence ID" value="NZ_DUJS01000001.1"/>
</dbReference>
<evidence type="ECO:0000313" key="8">
    <source>
        <dbReference type="Proteomes" id="UP000619545"/>
    </source>
</evidence>
<accession>A0A832WA40</accession>
<comment type="function">
    <text evidence="5">Catalyzes the transfer of diphosphate from ATP to 6-hydroxymethyl-7,8-dihydropterin (6-HMD), leading to 6-hydroxymethyl-7,8-dihydropterin diphosphate (6-HMDP).</text>
</comment>
<comment type="caution">
    <text evidence="7">The sequence shown here is derived from an EMBL/GenBank/DDBJ whole genome shotgun (WGS) entry which is preliminary data.</text>
</comment>
<sequence length="235" mass="25585">MSDPLKGIIEEIRADLGYKESEDLWAASFLCELLRDHPRVLRPEDLPVEEEVVVVGAGPSIAELPKIVGELEDSVVYAADGACRALLELGIVPDVVVTDLDGPKEYLLMSSECGSITVVHAHGDNVTELAELVPTLGRILGTCQVEPPCDLLHNFGGFTDGDRAVVMAARLGAERVLTVGMDFGNLTTEYSRPGEGRGVFRADPVKRKKLAWGERVLRLVERELGVEVESLTVRR</sequence>
<comment type="similarity">
    <text evidence="5">Belongs to the archaeal 6-HMPDK family.</text>
</comment>
<comment type="pathway">
    <text evidence="5">Cofactor biosynthesis; 5,6,7,8-tetrahydromethanopterin biosynthesis.</text>
</comment>
<dbReference type="UniPathway" id="UPA00065"/>
<protein>
    <recommendedName>
        <fullName evidence="5">6-hydroxymethyl-7,8-dihydropterin pyrophosphokinase</fullName>
        <shortName evidence="5">HPPK</shortName>
        <ecNumber evidence="5">2.7.6.3</ecNumber>
    </recommendedName>
    <alternativeName>
        <fullName evidence="5">2-amino-4-hydroxy-6-hydroxymethyldihydropteridine pyrophosphokinase</fullName>
    </alternativeName>
    <alternativeName>
        <fullName evidence="5">6-hydroxymethyl-7,8-dihydropterin diphosphokinase</fullName>
        <shortName evidence="5">6-HMPDK</shortName>
    </alternativeName>
    <alternativeName>
        <fullName evidence="5">7,8-dihydro-6-hydroxymethylpterin diphosphokinase</fullName>
    </alternativeName>
    <alternativeName>
        <fullName evidence="5">7,8-dihydro-6-hydroxymethylpterin pyrophosphokinase</fullName>
        <shortName evidence="5">PPPK</shortName>
    </alternativeName>
</protein>
<dbReference type="GO" id="GO:0000287">
    <property type="term" value="F:magnesium ion binding"/>
    <property type="evidence" value="ECO:0007669"/>
    <property type="project" value="UniProtKB-UniRule"/>
</dbReference>
<dbReference type="PANTHER" id="PTHR39648">
    <property type="entry name" value="6-HYDROXYMETHYL-7,8-DIHYDROPTERIN PYROPHOSPHOKINASE"/>
    <property type="match status" value="1"/>
</dbReference>
<dbReference type="GO" id="GO:0004788">
    <property type="term" value="F:thiamine diphosphokinase activity"/>
    <property type="evidence" value="ECO:0007669"/>
    <property type="project" value="InterPro"/>
</dbReference>
<dbReference type="OMA" id="HAHGDNM"/>
<dbReference type="HAMAP" id="MF_02131">
    <property type="entry name" value="HMPDK_arch"/>
    <property type="match status" value="1"/>
</dbReference>
<dbReference type="AlphaFoldDB" id="A0A832WA40"/>
<dbReference type="InterPro" id="IPR002826">
    <property type="entry name" value="MptE-like"/>
</dbReference>
<evidence type="ECO:0000256" key="4">
    <source>
        <dbReference type="ARBA" id="ARBA00022840"/>
    </source>
</evidence>
<gene>
    <name evidence="5" type="primary">mptE</name>
    <name evidence="7" type="ORF">HA336_00560</name>
</gene>
<evidence type="ECO:0000313" key="7">
    <source>
        <dbReference type="EMBL" id="HII69708.1"/>
    </source>
</evidence>
<name>A0A832WA40_9EURY</name>
<reference evidence="7" key="1">
    <citation type="journal article" date="2020" name="bioRxiv">
        <title>A rank-normalized archaeal taxonomy based on genome phylogeny resolves widespread incomplete and uneven classifications.</title>
        <authorList>
            <person name="Rinke C."/>
            <person name="Chuvochina M."/>
            <person name="Mussig A.J."/>
            <person name="Chaumeil P.-A."/>
            <person name="Waite D.W."/>
            <person name="Whitman W.B."/>
            <person name="Parks D.H."/>
            <person name="Hugenholtz P."/>
        </authorList>
    </citation>
    <scope>NUCLEOTIDE SEQUENCE</scope>
    <source>
        <strain evidence="7">UBA8853</strain>
    </source>
</reference>
<dbReference type="InterPro" id="IPR027510">
    <property type="entry name" value="HMPDK_MptE"/>
</dbReference>
<evidence type="ECO:0000256" key="2">
    <source>
        <dbReference type="ARBA" id="ARBA00022741"/>
    </source>
</evidence>
<dbReference type="GO" id="GO:2001118">
    <property type="term" value="P:tetrahydromethanopterin biosynthetic process"/>
    <property type="evidence" value="ECO:0007669"/>
    <property type="project" value="UniProtKB-UniRule"/>
</dbReference>
<evidence type="ECO:0000256" key="3">
    <source>
        <dbReference type="ARBA" id="ARBA00022777"/>
    </source>
</evidence>
<evidence type="ECO:0000259" key="6">
    <source>
        <dbReference type="Pfam" id="PF01973"/>
    </source>
</evidence>
<keyword evidence="4 5" id="KW-0067">ATP-binding</keyword>
<dbReference type="Pfam" id="PF01973">
    <property type="entry name" value="MptE-like"/>
    <property type="match status" value="1"/>
</dbReference>
<dbReference type="GO" id="GO:0016301">
    <property type="term" value="F:kinase activity"/>
    <property type="evidence" value="ECO:0007669"/>
    <property type="project" value="UniProtKB-KW"/>
</dbReference>
<dbReference type="GO" id="GO:0005524">
    <property type="term" value="F:ATP binding"/>
    <property type="evidence" value="ECO:0007669"/>
    <property type="project" value="UniProtKB-UniRule"/>
</dbReference>
<organism evidence="7 8">
    <name type="scientific">Methanopyrus kandleri</name>
    <dbReference type="NCBI Taxonomy" id="2320"/>
    <lineage>
        <taxon>Archaea</taxon>
        <taxon>Methanobacteriati</taxon>
        <taxon>Methanobacteriota</taxon>
        <taxon>Methanomada group</taxon>
        <taxon>Methanopyri</taxon>
        <taxon>Methanopyrales</taxon>
        <taxon>Methanopyraceae</taxon>
        <taxon>Methanopyrus</taxon>
    </lineage>
</organism>